<evidence type="ECO:0000313" key="7">
    <source>
        <dbReference type="Proteomes" id="UP000178323"/>
    </source>
</evidence>
<evidence type="ECO:0000259" key="5">
    <source>
        <dbReference type="Pfam" id="PF04055"/>
    </source>
</evidence>
<dbReference type="InterPro" id="IPR013785">
    <property type="entry name" value="Aldolase_TIM"/>
</dbReference>
<evidence type="ECO:0000256" key="4">
    <source>
        <dbReference type="ARBA" id="ARBA00023014"/>
    </source>
</evidence>
<sequence length="315" mass="35537">MIKDITLAITYKCNARCRICNIWQKKAPDEIDPGILNLPCGVKDINITGGEPFLHPSLIEIIGRLKEKTPKANIVISTNGFAADLILKKVEEILKIDPNIGIAVSLDGAGNVHDNTRGVPGGFKKAAKTIEKLQSMKLKNLKIAFTIGDHNINELKKIYSFAEKIGAEFTLAALHSSKTYFEKENHIQNIASIAEELDWLMAQELKSWNYKKWGRAYFAYGLKKFLTEQKRMLPDYSGKMSIFIAPNGNIYPNNISSECMGSVADLAGNLKIAENLEENWMMCTARQAIKKHRIRVGLWIVWNKIYPQIYKSLHK</sequence>
<name>A0A1F5S399_9BACT</name>
<reference evidence="6 7" key="1">
    <citation type="journal article" date="2016" name="Nat. Commun.">
        <title>Thousands of microbial genomes shed light on interconnected biogeochemical processes in an aquifer system.</title>
        <authorList>
            <person name="Anantharaman K."/>
            <person name="Brown C.T."/>
            <person name="Hug L.A."/>
            <person name="Sharon I."/>
            <person name="Castelle C.J."/>
            <person name="Probst A.J."/>
            <person name="Thomas B.C."/>
            <person name="Singh A."/>
            <person name="Wilkins M.J."/>
            <person name="Karaoz U."/>
            <person name="Brodie E.L."/>
            <person name="Williams K.H."/>
            <person name="Hubbard S.S."/>
            <person name="Banfield J.F."/>
        </authorList>
    </citation>
    <scope>NUCLEOTIDE SEQUENCE [LARGE SCALE GENOMIC DNA]</scope>
</reference>
<evidence type="ECO:0000256" key="2">
    <source>
        <dbReference type="ARBA" id="ARBA00022723"/>
    </source>
</evidence>
<keyword evidence="4" id="KW-0411">Iron-sulfur</keyword>
<dbReference type="STRING" id="1797985.A2Y83_02665"/>
<dbReference type="InterPro" id="IPR058240">
    <property type="entry name" value="rSAM_sf"/>
</dbReference>
<dbReference type="InterPro" id="IPR050377">
    <property type="entry name" value="Radical_SAM_PqqE_MftC-like"/>
</dbReference>
<dbReference type="Pfam" id="PF04055">
    <property type="entry name" value="Radical_SAM"/>
    <property type="match status" value="1"/>
</dbReference>
<dbReference type="GO" id="GO:0051536">
    <property type="term" value="F:iron-sulfur cluster binding"/>
    <property type="evidence" value="ECO:0007669"/>
    <property type="project" value="UniProtKB-KW"/>
</dbReference>
<dbReference type="Gene3D" id="3.20.20.70">
    <property type="entry name" value="Aldolase class I"/>
    <property type="match status" value="1"/>
</dbReference>
<dbReference type="GO" id="GO:0003824">
    <property type="term" value="F:catalytic activity"/>
    <property type="evidence" value="ECO:0007669"/>
    <property type="project" value="InterPro"/>
</dbReference>
<dbReference type="PANTHER" id="PTHR11228:SF7">
    <property type="entry name" value="PQQA PEPTIDE CYCLASE"/>
    <property type="match status" value="1"/>
</dbReference>
<feature type="domain" description="Radical SAM core" evidence="5">
    <location>
        <begin position="9"/>
        <end position="161"/>
    </location>
</feature>
<comment type="caution">
    <text evidence="6">The sequence shown here is derived from an EMBL/GenBank/DDBJ whole genome shotgun (WGS) entry which is preliminary data.</text>
</comment>
<dbReference type="Proteomes" id="UP000178323">
    <property type="component" value="Unassembled WGS sequence"/>
</dbReference>
<gene>
    <name evidence="6" type="ORF">A2Y83_02665</name>
</gene>
<dbReference type="EMBL" id="MFFS01000078">
    <property type="protein sequence ID" value="OGF20903.1"/>
    <property type="molecule type" value="Genomic_DNA"/>
</dbReference>
<accession>A0A1F5S399</accession>
<organism evidence="6 7">
    <name type="scientific">Candidatus Falkowbacteria bacterium RBG_13_39_14</name>
    <dbReference type="NCBI Taxonomy" id="1797985"/>
    <lineage>
        <taxon>Bacteria</taxon>
        <taxon>Candidatus Falkowiibacteriota</taxon>
    </lineage>
</organism>
<dbReference type="PANTHER" id="PTHR11228">
    <property type="entry name" value="RADICAL SAM DOMAIN PROTEIN"/>
    <property type="match status" value="1"/>
</dbReference>
<dbReference type="SFLD" id="SFLDS00029">
    <property type="entry name" value="Radical_SAM"/>
    <property type="match status" value="1"/>
</dbReference>
<dbReference type="InterPro" id="IPR007197">
    <property type="entry name" value="rSAM"/>
</dbReference>
<dbReference type="CDD" id="cd01335">
    <property type="entry name" value="Radical_SAM"/>
    <property type="match status" value="1"/>
</dbReference>
<dbReference type="SFLD" id="SFLDG01067">
    <property type="entry name" value="SPASM/twitch_domain_containing"/>
    <property type="match status" value="1"/>
</dbReference>
<evidence type="ECO:0000256" key="1">
    <source>
        <dbReference type="ARBA" id="ARBA00022691"/>
    </source>
</evidence>
<dbReference type="SUPFAM" id="SSF102114">
    <property type="entry name" value="Radical SAM enzymes"/>
    <property type="match status" value="1"/>
</dbReference>
<keyword evidence="2" id="KW-0479">Metal-binding</keyword>
<dbReference type="GO" id="GO:0046872">
    <property type="term" value="F:metal ion binding"/>
    <property type="evidence" value="ECO:0007669"/>
    <property type="project" value="UniProtKB-KW"/>
</dbReference>
<keyword evidence="1" id="KW-0949">S-adenosyl-L-methionine</keyword>
<dbReference type="AlphaFoldDB" id="A0A1F5S399"/>
<evidence type="ECO:0000256" key="3">
    <source>
        <dbReference type="ARBA" id="ARBA00023004"/>
    </source>
</evidence>
<keyword evidence="3" id="KW-0408">Iron</keyword>
<protein>
    <recommendedName>
        <fullName evidence="5">Radical SAM core domain-containing protein</fullName>
    </recommendedName>
</protein>
<proteinExistence type="predicted"/>
<evidence type="ECO:0000313" key="6">
    <source>
        <dbReference type="EMBL" id="OGF20903.1"/>
    </source>
</evidence>